<dbReference type="AlphaFoldDB" id="A0AAU9IXJ0"/>
<dbReference type="EMBL" id="CAJZBQ010000018">
    <property type="protein sequence ID" value="CAG9317860.1"/>
    <property type="molecule type" value="Genomic_DNA"/>
</dbReference>
<protein>
    <submittedName>
        <fullName evidence="2">Uncharacterized protein</fullName>
    </submittedName>
</protein>
<organism evidence="2 3">
    <name type="scientific">Blepharisma stoltei</name>
    <dbReference type="NCBI Taxonomy" id="1481888"/>
    <lineage>
        <taxon>Eukaryota</taxon>
        <taxon>Sar</taxon>
        <taxon>Alveolata</taxon>
        <taxon>Ciliophora</taxon>
        <taxon>Postciliodesmatophora</taxon>
        <taxon>Heterotrichea</taxon>
        <taxon>Heterotrichida</taxon>
        <taxon>Blepharismidae</taxon>
        <taxon>Blepharisma</taxon>
    </lineage>
</organism>
<feature type="transmembrane region" description="Helical" evidence="1">
    <location>
        <begin position="186"/>
        <end position="210"/>
    </location>
</feature>
<keyword evidence="1" id="KW-0472">Membrane</keyword>
<accession>A0AAU9IXJ0</accession>
<dbReference type="Proteomes" id="UP001162131">
    <property type="component" value="Unassembled WGS sequence"/>
</dbReference>
<gene>
    <name evidence="2" type="ORF">BSTOLATCC_MIC19132</name>
</gene>
<keyword evidence="1" id="KW-0812">Transmembrane</keyword>
<name>A0AAU9IXJ0_9CILI</name>
<evidence type="ECO:0000313" key="2">
    <source>
        <dbReference type="EMBL" id="CAG9317860.1"/>
    </source>
</evidence>
<sequence length="235" mass="27760">MDFSNYSDEQLRQMLRDLEEDNDTMQSESKLIESYGSYEDYEDYEYYGGYEDYEDYEFGGGGDYEVEEGLGSGVEDEDEVEDHEGVCSSTVDEDVTTICGELECIEAREKGADLNFGRWNGKFENEAVRETKTVIESRIRKNVWHNYRARIETEVRTTARLFVALSEGKDTLEANPYICNFEFIRWLLVFVWIFLEAHIWIQFLSLEIFWVNCDFCDRRKGWLKASEVRIYRFKG</sequence>
<keyword evidence="3" id="KW-1185">Reference proteome</keyword>
<comment type="caution">
    <text evidence="2">The sequence shown here is derived from an EMBL/GenBank/DDBJ whole genome shotgun (WGS) entry which is preliminary data.</text>
</comment>
<proteinExistence type="predicted"/>
<evidence type="ECO:0000256" key="1">
    <source>
        <dbReference type="SAM" id="Phobius"/>
    </source>
</evidence>
<reference evidence="2" key="1">
    <citation type="submission" date="2021-09" db="EMBL/GenBank/DDBJ databases">
        <authorList>
            <consortium name="AG Swart"/>
            <person name="Singh M."/>
            <person name="Singh A."/>
            <person name="Seah K."/>
            <person name="Emmerich C."/>
        </authorList>
    </citation>
    <scope>NUCLEOTIDE SEQUENCE</scope>
    <source>
        <strain evidence="2">ATCC30299</strain>
    </source>
</reference>
<keyword evidence="1" id="KW-1133">Transmembrane helix</keyword>
<evidence type="ECO:0000313" key="3">
    <source>
        <dbReference type="Proteomes" id="UP001162131"/>
    </source>
</evidence>